<dbReference type="EMBL" id="CAXAMM010044103">
    <property type="protein sequence ID" value="CAK9113130.1"/>
    <property type="molecule type" value="Genomic_DNA"/>
</dbReference>
<keyword evidence="1" id="KW-0547">Nucleotide-binding</keyword>
<dbReference type="PROSITE" id="PS00455">
    <property type="entry name" value="AMP_BINDING"/>
    <property type="match status" value="1"/>
</dbReference>
<dbReference type="Gene3D" id="3.40.50.12780">
    <property type="entry name" value="N-terminal domain of ligase-like"/>
    <property type="match status" value="1"/>
</dbReference>
<dbReference type="Proteomes" id="UP001642464">
    <property type="component" value="Unassembled WGS sequence"/>
</dbReference>
<dbReference type="PANTHER" id="PTHR43272:SF33">
    <property type="entry name" value="AMP-BINDING DOMAIN-CONTAINING PROTEIN-RELATED"/>
    <property type="match status" value="1"/>
</dbReference>
<dbReference type="SMART" id="SM00244">
    <property type="entry name" value="PHB"/>
    <property type="match status" value="1"/>
</dbReference>
<feature type="domain" description="Band 7" evidence="4">
    <location>
        <begin position="73"/>
        <end position="231"/>
    </location>
</feature>
<protein>
    <submittedName>
        <fullName evidence="5">Long-chain-fatty-acid--CoA ligase 5 (Arachidonate--CoA ligase) (Long-chain acyl-CoA synthetase 5) (LACS 5)</fullName>
    </submittedName>
</protein>
<keyword evidence="2" id="KW-0067">ATP-binding</keyword>
<gene>
    <name evidence="5" type="ORF">SCF082_LOCUS52447</name>
</gene>
<dbReference type="InterPro" id="IPR000873">
    <property type="entry name" value="AMP-dep_synth/lig_dom"/>
</dbReference>
<name>A0ABP0SLP8_9DINO</name>
<dbReference type="PANTHER" id="PTHR43272">
    <property type="entry name" value="LONG-CHAIN-FATTY-ACID--COA LIGASE"/>
    <property type="match status" value="1"/>
</dbReference>
<dbReference type="SUPFAM" id="SSF56801">
    <property type="entry name" value="Acetyl-CoA synthetase-like"/>
    <property type="match status" value="1"/>
</dbReference>
<dbReference type="Pfam" id="PF00501">
    <property type="entry name" value="AMP-binding"/>
    <property type="match status" value="1"/>
</dbReference>
<feature type="non-terminal residue" evidence="5">
    <location>
        <position position="1"/>
    </location>
</feature>
<dbReference type="GO" id="GO:0016874">
    <property type="term" value="F:ligase activity"/>
    <property type="evidence" value="ECO:0007669"/>
    <property type="project" value="UniProtKB-KW"/>
</dbReference>
<dbReference type="Pfam" id="PF01145">
    <property type="entry name" value="Band_7"/>
    <property type="match status" value="1"/>
</dbReference>
<evidence type="ECO:0000259" key="4">
    <source>
        <dbReference type="SMART" id="SM00244"/>
    </source>
</evidence>
<sequence>EAVEKEEVSEVVTESRAGSGRMAEKELAPLTPAAMERGASVLHDQGEFKDVQLGTSALAHTLQLAFLPLACLTGWVVLQPREHMISLHFGTLTGYYKSPGCQYVNPCGVELRRISTAQISSSLQTQKVADARSNPVNVSAIVTFRVVDAPKALLNVERAINYTETQAAAVMKEVVGHFTYEELKTETQSINDKMLTMLQPRVDIAGVQVQSVNLNELNYAVEIASAMLRKQQAGALVEARNLLVQGAVEISQDAVEQLEGNGIEMNDHEKARLISNLVLVTSGGEMGKQTAAMCSVEVPGSARPDLGLGAIRRSALQAGPELSVDGMRTIYELVENAATQYPRNECLGYRPIAEDGTALPFVWYTYEDVFNRAINFGAGLSHLSLCPPSDSDGLQGLGFFAKNRPEWIIGDMGCYSMGFVPVPMYDTLGVESVEYVVRQTEIKTMFCTSVEIDVVLPIAEKGLLTAAVLMDGEFLSDAVVAQIKERGAAAGLQVYTCREVEDAGKANPTPKNLPKGSDVAFFCYTSGTTGDPKGVLVKHEGLITCLQAMRVAGTDMQPTDVHLSYLPLPHVFERGILYSVLYGAGRVGFYQGDTLKILEDIQELRPTIFPSVPRLLNRVRDKILAGVEEAGGIKKWLFEKALASKVAGLQQGSITHPIWDRLVFNALKTRLGFDRIRLMCTGSAPISGETLSFLRAVFGTAVVEGFGQSEGSLSTSFTMLDDYTTGHVGVPSPCNEIRLEDVKEMDYLTTDTQHSDGTACLGRGEILYRGTNAFKGYYKMPEKTAETLDKDGWVHTGDIGLWTSDGKLRIIDRKKNIFKLAQGEYVAAEKIENVITRSSLIMQCFVHGDSLQNSLVCIVVPDAEALEARGLKVGDPKTADALMDEVRGECAKAELKGFEIPKAMHVSPEELNVLPGRDGFPEPFTVLTPTFKLVRSKARDYFAPEIEAMYARLNSTAKL</sequence>
<evidence type="ECO:0000313" key="5">
    <source>
        <dbReference type="EMBL" id="CAK9113130.1"/>
    </source>
</evidence>
<proteinExistence type="predicted"/>
<feature type="region of interest" description="Disordered" evidence="3">
    <location>
        <begin position="1"/>
        <end position="23"/>
    </location>
</feature>
<organism evidence="5 6">
    <name type="scientific">Durusdinium trenchii</name>
    <dbReference type="NCBI Taxonomy" id="1381693"/>
    <lineage>
        <taxon>Eukaryota</taxon>
        <taxon>Sar</taxon>
        <taxon>Alveolata</taxon>
        <taxon>Dinophyceae</taxon>
        <taxon>Suessiales</taxon>
        <taxon>Symbiodiniaceae</taxon>
        <taxon>Durusdinium</taxon>
    </lineage>
</organism>
<dbReference type="InterPro" id="IPR020845">
    <property type="entry name" value="AMP-binding_CS"/>
</dbReference>
<evidence type="ECO:0000313" key="6">
    <source>
        <dbReference type="Proteomes" id="UP001642464"/>
    </source>
</evidence>
<dbReference type="Gene3D" id="3.30.479.30">
    <property type="entry name" value="Band 7 domain"/>
    <property type="match status" value="1"/>
</dbReference>
<dbReference type="InterPro" id="IPR036013">
    <property type="entry name" value="Band_7/SPFH_dom_sf"/>
</dbReference>
<comment type="caution">
    <text evidence="5">The sequence shown here is derived from an EMBL/GenBank/DDBJ whole genome shotgun (WGS) entry which is preliminary data.</text>
</comment>
<evidence type="ECO:0000256" key="2">
    <source>
        <dbReference type="ARBA" id="ARBA00022840"/>
    </source>
</evidence>
<keyword evidence="6" id="KW-1185">Reference proteome</keyword>
<dbReference type="InterPro" id="IPR042099">
    <property type="entry name" value="ANL_N_sf"/>
</dbReference>
<reference evidence="5 6" key="1">
    <citation type="submission" date="2024-02" db="EMBL/GenBank/DDBJ databases">
        <authorList>
            <person name="Chen Y."/>
            <person name="Shah S."/>
            <person name="Dougan E. K."/>
            <person name="Thang M."/>
            <person name="Chan C."/>
        </authorList>
    </citation>
    <scope>NUCLEOTIDE SEQUENCE [LARGE SCALE GENOMIC DNA]</scope>
</reference>
<dbReference type="InterPro" id="IPR001107">
    <property type="entry name" value="Band_7"/>
</dbReference>
<accession>A0ABP0SLP8</accession>
<dbReference type="SUPFAM" id="SSF117892">
    <property type="entry name" value="Band 7/SPFH domain"/>
    <property type="match status" value="1"/>
</dbReference>
<evidence type="ECO:0000256" key="1">
    <source>
        <dbReference type="ARBA" id="ARBA00022741"/>
    </source>
</evidence>
<evidence type="ECO:0000256" key="3">
    <source>
        <dbReference type="SAM" id="MobiDB-lite"/>
    </source>
</evidence>
<keyword evidence="5" id="KW-0436">Ligase</keyword>